<evidence type="ECO:0000256" key="3">
    <source>
        <dbReference type="ARBA" id="ARBA00023027"/>
    </source>
</evidence>
<evidence type="ECO:0000256" key="1">
    <source>
        <dbReference type="ARBA" id="ARBA00009986"/>
    </source>
</evidence>
<gene>
    <name evidence="7" type="ORF">EUX98_g9521</name>
</gene>
<keyword evidence="8" id="KW-1185">Reference proteome</keyword>
<dbReference type="Gene3D" id="3.40.309.10">
    <property type="entry name" value="Aldehyde Dehydrogenase, Chain A, domain 2"/>
    <property type="match status" value="1"/>
</dbReference>
<proteinExistence type="inferred from homology"/>
<evidence type="ECO:0000256" key="5">
    <source>
        <dbReference type="RuleBase" id="RU003345"/>
    </source>
</evidence>
<evidence type="ECO:0000256" key="4">
    <source>
        <dbReference type="PROSITE-ProRule" id="PRU10007"/>
    </source>
</evidence>
<organism evidence="7 8">
    <name type="scientific">Antrodiella citrinella</name>
    <dbReference type="NCBI Taxonomy" id="2447956"/>
    <lineage>
        <taxon>Eukaryota</taxon>
        <taxon>Fungi</taxon>
        <taxon>Dikarya</taxon>
        <taxon>Basidiomycota</taxon>
        <taxon>Agaricomycotina</taxon>
        <taxon>Agaricomycetes</taxon>
        <taxon>Polyporales</taxon>
        <taxon>Steccherinaceae</taxon>
        <taxon>Antrodiella</taxon>
    </lineage>
</organism>
<accession>A0A4S4LTV9</accession>
<dbReference type="InterPro" id="IPR015590">
    <property type="entry name" value="Aldehyde_DH_dom"/>
</dbReference>
<dbReference type="Pfam" id="PF00171">
    <property type="entry name" value="Aldedh"/>
    <property type="match status" value="1"/>
</dbReference>
<dbReference type="InterPro" id="IPR016162">
    <property type="entry name" value="Ald_DH_N"/>
</dbReference>
<dbReference type="PROSITE" id="PS00687">
    <property type="entry name" value="ALDEHYDE_DEHYDR_GLU"/>
    <property type="match status" value="1"/>
</dbReference>
<evidence type="ECO:0000313" key="8">
    <source>
        <dbReference type="Proteomes" id="UP000308730"/>
    </source>
</evidence>
<dbReference type="InterPro" id="IPR016161">
    <property type="entry name" value="Ald_DH/histidinol_DH"/>
</dbReference>
<sequence length="491" mass="52540">MTDTVPFTSLFVDGESRPASDNKFFEVRNPYTGKVVGLAASATSDDCRAAIESAGKAFETWENTTPSARRDVFLRAAALIETDQYYQKVQDTTRDETAATDHLKYNNYYGAIALLKNVAGMISQLKGEIYPSKVPGGQVVVERRAKGVILAISPWNVPIMLSLRAVAVPIICGNTVVLKCSEITPRSQSIVVELLTEAGLPKGVLNFISMDRKDAPELTREIIAHPLIRAINFTGSDVVGRILAGEAAKYLKPCVFELGGKAPAVVLDDADLTKAAKAIVSSSLVHSGQTCISTERVVVQRKASETLIPKIASLMKSFSMGDTYENRDILSSLFTEASAVKVVGMIEAAKQDGAKLLVGDGSRQGSVVQPHVLVNCKPGMRLWDRESFGPVLVIAVADTEDELVELANATDYSLAASVWSKNVGSAMRVARRIHSGFTNINGPTVHTEGSTHAGLGGASGYGHFDVEHFTDMRTILIVGDGPTAYPVVGPA</sequence>
<feature type="active site" evidence="4">
    <location>
        <position position="257"/>
    </location>
</feature>
<dbReference type="InterPro" id="IPR016163">
    <property type="entry name" value="Ald_DH_C"/>
</dbReference>
<keyword evidence="3" id="KW-0520">NAD</keyword>
<keyword evidence="2 5" id="KW-0560">Oxidoreductase</keyword>
<dbReference type="PANTHER" id="PTHR42986">
    <property type="entry name" value="BENZALDEHYDE DEHYDROGENASE YFMT"/>
    <property type="match status" value="1"/>
</dbReference>
<comment type="similarity">
    <text evidence="1 5">Belongs to the aldehyde dehydrogenase family.</text>
</comment>
<dbReference type="SUPFAM" id="SSF53720">
    <property type="entry name" value="ALDH-like"/>
    <property type="match status" value="1"/>
</dbReference>
<dbReference type="OrthoDB" id="310895at2759"/>
<dbReference type="GO" id="GO:0016620">
    <property type="term" value="F:oxidoreductase activity, acting on the aldehyde or oxo group of donors, NAD or NADP as acceptor"/>
    <property type="evidence" value="ECO:0007669"/>
    <property type="project" value="InterPro"/>
</dbReference>
<dbReference type="Gene3D" id="3.40.605.10">
    <property type="entry name" value="Aldehyde Dehydrogenase, Chain A, domain 1"/>
    <property type="match status" value="1"/>
</dbReference>
<comment type="caution">
    <text evidence="7">The sequence shown here is derived from an EMBL/GenBank/DDBJ whole genome shotgun (WGS) entry which is preliminary data.</text>
</comment>
<name>A0A4S4LTV9_9APHY</name>
<dbReference type="Proteomes" id="UP000308730">
    <property type="component" value="Unassembled WGS sequence"/>
</dbReference>
<evidence type="ECO:0000259" key="6">
    <source>
        <dbReference type="Pfam" id="PF00171"/>
    </source>
</evidence>
<dbReference type="EMBL" id="SGPM01000860">
    <property type="protein sequence ID" value="THH15081.1"/>
    <property type="molecule type" value="Genomic_DNA"/>
</dbReference>
<feature type="domain" description="Aldehyde dehydrogenase" evidence="6">
    <location>
        <begin position="21"/>
        <end position="469"/>
    </location>
</feature>
<reference evidence="7 8" key="1">
    <citation type="submission" date="2019-02" db="EMBL/GenBank/DDBJ databases">
        <title>Genome sequencing of the rare red list fungi Antrodiella citrinella (Flaviporus citrinellus).</title>
        <authorList>
            <person name="Buettner E."/>
            <person name="Kellner H."/>
        </authorList>
    </citation>
    <scope>NUCLEOTIDE SEQUENCE [LARGE SCALE GENOMIC DNA]</scope>
    <source>
        <strain evidence="7 8">DSM 108506</strain>
    </source>
</reference>
<protein>
    <recommendedName>
        <fullName evidence="6">Aldehyde dehydrogenase domain-containing protein</fullName>
    </recommendedName>
</protein>
<dbReference type="InterPro" id="IPR029510">
    <property type="entry name" value="Ald_DH_CS_GLU"/>
</dbReference>
<evidence type="ECO:0000256" key="2">
    <source>
        <dbReference type="ARBA" id="ARBA00023002"/>
    </source>
</evidence>
<dbReference type="PANTHER" id="PTHR42986:SF1">
    <property type="entry name" value="BENZALDEHYDE DEHYDROGENASE YFMT"/>
    <property type="match status" value="1"/>
</dbReference>
<evidence type="ECO:0000313" key="7">
    <source>
        <dbReference type="EMBL" id="THH15081.1"/>
    </source>
</evidence>
<dbReference type="AlphaFoldDB" id="A0A4S4LTV9"/>